<gene>
    <name evidence="3" type="ORF">NP493_781g00020</name>
</gene>
<dbReference type="EMBL" id="JAODUO010000784">
    <property type="protein sequence ID" value="KAK2174671.1"/>
    <property type="molecule type" value="Genomic_DNA"/>
</dbReference>
<feature type="domain" description="Reverse transcriptase" evidence="2">
    <location>
        <begin position="1"/>
        <end position="249"/>
    </location>
</feature>
<evidence type="ECO:0000259" key="2">
    <source>
        <dbReference type="PROSITE" id="PS50878"/>
    </source>
</evidence>
<feature type="compositionally biased region" description="Basic and acidic residues" evidence="1">
    <location>
        <begin position="268"/>
        <end position="288"/>
    </location>
</feature>
<reference evidence="3" key="1">
    <citation type="journal article" date="2023" name="Mol. Biol. Evol.">
        <title>Third-Generation Sequencing Reveals the Adaptive Role of the Epigenome in Three Deep-Sea Polychaetes.</title>
        <authorList>
            <person name="Perez M."/>
            <person name="Aroh O."/>
            <person name="Sun Y."/>
            <person name="Lan Y."/>
            <person name="Juniper S.K."/>
            <person name="Young C.R."/>
            <person name="Angers B."/>
            <person name="Qian P.Y."/>
        </authorList>
    </citation>
    <scope>NUCLEOTIDE SEQUENCE</scope>
    <source>
        <strain evidence="3">R07B-5</strain>
    </source>
</reference>
<protein>
    <recommendedName>
        <fullName evidence="2">Reverse transcriptase domain-containing protein</fullName>
    </recommendedName>
</protein>
<evidence type="ECO:0000256" key="1">
    <source>
        <dbReference type="SAM" id="MobiDB-lite"/>
    </source>
</evidence>
<dbReference type="SUPFAM" id="SSF56672">
    <property type="entry name" value="DNA/RNA polymerases"/>
    <property type="match status" value="1"/>
</dbReference>
<sequence>MPSDWREGYLTKLPNKGHLSNCSNYRRITLLSVPGKVFNRIILERLKDEFGPLLRDHQAGFCPNRSCVDQIATLRIIVQQSLEWNSSLYINFVDYEKAFDNINRDTLWKLLRHYGITEKLVKVIKSSYEGTGCRVIHGGQLTNHFEVKTGVRQGCLLSPFLFLLAIDWIIKTCTRQRRNGIQWTLWKQTTRTFLTIWHSHNHQQMQEKTSELAPISSRVGLKIRWPDTISNIDLWERTHQLNARDGIRRINYHQAGPDMEPTRKKKKEHVEKGSPDRHKDDRIHLEAE</sequence>
<accession>A0AAD9NNA8</accession>
<dbReference type="PROSITE" id="PS50878">
    <property type="entry name" value="RT_POL"/>
    <property type="match status" value="1"/>
</dbReference>
<dbReference type="InterPro" id="IPR000477">
    <property type="entry name" value="RT_dom"/>
</dbReference>
<dbReference type="CDD" id="cd01650">
    <property type="entry name" value="RT_nLTR_like"/>
    <property type="match status" value="1"/>
</dbReference>
<comment type="caution">
    <text evidence="3">The sequence shown here is derived from an EMBL/GenBank/DDBJ whole genome shotgun (WGS) entry which is preliminary data.</text>
</comment>
<evidence type="ECO:0000313" key="4">
    <source>
        <dbReference type="Proteomes" id="UP001209878"/>
    </source>
</evidence>
<dbReference type="PANTHER" id="PTHR47027:SF25">
    <property type="entry name" value="REVERSE TRANSCRIPTASE DOMAIN-CONTAINING PROTEIN"/>
    <property type="match status" value="1"/>
</dbReference>
<proteinExistence type="predicted"/>
<dbReference type="Pfam" id="PF00078">
    <property type="entry name" value="RVT_1"/>
    <property type="match status" value="1"/>
</dbReference>
<keyword evidence="4" id="KW-1185">Reference proteome</keyword>
<dbReference type="InterPro" id="IPR043502">
    <property type="entry name" value="DNA/RNA_pol_sf"/>
</dbReference>
<name>A0AAD9NNA8_RIDPI</name>
<organism evidence="3 4">
    <name type="scientific">Ridgeia piscesae</name>
    <name type="common">Tubeworm</name>
    <dbReference type="NCBI Taxonomy" id="27915"/>
    <lineage>
        <taxon>Eukaryota</taxon>
        <taxon>Metazoa</taxon>
        <taxon>Spiralia</taxon>
        <taxon>Lophotrochozoa</taxon>
        <taxon>Annelida</taxon>
        <taxon>Polychaeta</taxon>
        <taxon>Sedentaria</taxon>
        <taxon>Canalipalpata</taxon>
        <taxon>Sabellida</taxon>
        <taxon>Siboglinidae</taxon>
        <taxon>Ridgeia</taxon>
    </lineage>
</organism>
<evidence type="ECO:0000313" key="3">
    <source>
        <dbReference type="EMBL" id="KAK2174671.1"/>
    </source>
</evidence>
<dbReference type="AlphaFoldDB" id="A0AAD9NNA8"/>
<dbReference type="Proteomes" id="UP001209878">
    <property type="component" value="Unassembled WGS sequence"/>
</dbReference>
<feature type="region of interest" description="Disordered" evidence="1">
    <location>
        <begin position="252"/>
        <end position="288"/>
    </location>
</feature>
<dbReference type="PANTHER" id="PTHR47027">
    <property type="entry name" value="REVERSE TRANSCRIPTASE DOMAIN-CONTAINING PROTEIN"/>
    <property type="match status" value="1"/>
</dbReference>